<accession>A0ABY1QEU2</accession>
<dbReference type="Pfam" id="PF13579">
    <property type="entry name" value="Glyco_trans_4_4"/>
    <property type="match status" value="1"/>
</dbReference>
<dbReference type="PANTHER" id="PTHR45947:SF3">
    <property type="entry name" value="SULFOQUINOVOSYL TRANSFERASE SQD2"/>
    <property type="match status" value="1"/>
</dbReference>
<dbReference type="InterPro" id="IPR024004">
    <property type="entry name" value="PEP-CTERM/XrtA_GlycosylTrfase"/>
</dbReference>
<dbReference type="Pfam" id="PF13692">
    <property type="entry name" value="Glyco_trans_1_4"/>
    <property type="match status" value="1"/>
</dbReference>
<dbReference type="InterPro" id="IPR028098">
    <property type="entry name" value="Glyco_trans_4-like_N"/>
</dbReference>
<dbReference type="NCBIfam" id="TIGR04063">
    <property type="entry name" value="stp3"/>
    <property type="match status" value="1"/>
</dbReference>
<dbReference type="SUPFAM" id="SSF53756">
    <property type="entry name" value="UDP-Glycosyltransferase/glycogen phosphorylase"/>
    <property type="match status" value="1"/>
</dbReference>
<organism evidence="2 3">
    <name type="scientific">Novosphingobium panipatense</name>
    <dbReference type="NCBI Taxonomy" id="428991"/>
    <lineage>
        <taxon>Bacteria</taxon>
        <taxon>Pseudomonadati</taxon>
        <taxon>Pseudomonadota</taxon>
        <taxon>Alphaproteobacteria</taxon>
        <taxon>Sphingomonadales</taxon>
        <taxon>Sphingomonadaceae</taxon>
        <taxon>Novosphingobium</taxon>
    </lineage>
</organism>
<evidence type="ECO:0000259" key="1">
    <source>
        <dbReference type="Pfam" id="PF13579"/>
    </source>
</evidence>
<proteinExistence type="predicted"/>
<reference evidence="2 3" key="1">
    <citation type="submission" date="2017-05" db="EMBL/GenBank/DDBJ databases">
        <authorList>
            <person name="Varghese N."/>
            <person name="Submissions S."/>
        </authorList>
    </citation>
    <scope>NUCLEOTIDE SEQUENCE [LARGE SCALE GENOMIC DNA]</scope>
    <source>
        <strain evidence="2 3">SM16</strain>
    </source>
</reference>
<evidence type="ECO:0000313" key="2">
    <source>
        <dbReference type="EMBL" id="SMP67138.1"/>
    </source>
</evidence>
<sequence>MTRILHVLDHSLPIHSGYTFRTRAILKAQQSMGLEVRGVTGPRYNDGDTLVEEHDGLLFHRAAGKPRGVPILREWHEIALFAQAIERVVAEWRPDVIHAHSPVLCGQAALRVARRHGLPLVYEIRAFWEDAAVGNGTGAQGSFKYRLTRALETHVVSRADAVVTICQGLRADLIGRGIAQDRISVMPNGVDLKLFGTPLPRDPGLARSLGFEGPNGPCPVIGFIGSFYDYEGLDILIDAMPALIARQPEARLLLVGGGPREEALRAQACASPAAGAIRFVGRVPHEDVDRYYALCDIMAYPRKTSRLTDLVTPLKPLEAMAQGKLVAASDVGGHRELIADNRTGILFRPDDVQACADSLARLLDARADWDVYRRSAREHVEIGHDWARNARHYSVIYQMLAARTNHAGLAA</sequence>
<dbReference type="Proteomes" id="UP001157910">
    <property type="component" value="Unassembled WGS sequence"/>
</dbReference>
<comment type="caution">
    <text evidence="2">The sequence shown here is derived from an EMBL/GenBank/DDBJ whole genome shotgun (WGS) entry which is preliminary data.</text>
</comment>
<feature type="domain" description="Glycosyltransferase subfamily 4-like N-terminal" evidence="1">
    <location>
        <begin position="17"/>
        <end position="189"/>
    </location>
</feature>
<dbReference type="CDD" id="cd03794">
    <property type="entry name" value="GT4_WbuB-like"/>
    <property type="match status" value="1"/>
</dbReference>
<name>A0ABY1QEU2_9SPHN</name>
<dbReference type="EMBL" id="FXUI01000004">
    <property type="protein sequence ID" value="SMP67138.1"/>
    <property type="molecule type" value="Genomic_DNA"/>
</dbReference>
<keyword evidence="3" id="KW-1185">Reference proteome</keyword>
<dbReference type="Gene3D" id="3.40.50.2000">
    <property type="entry name" value="Glycogen Phosphorylase B"/>
    <property type="match status" value="2"/>
</dbReference>
<dbReference type="PANTHER" id="PTHR45947">
    <property type="entry name" value="SULFOQUINOVOSYL TRANSFERASE SQD2"/>
    <property type="match status" value="1"/>
</dbReference>
<dbReference type="RefSeq" id="WP_283405931.1">
    <property type="nucleotide sequence ID" value="NZ_FXUI01000004.1"/>
</dbReference>
<dbReference type="InterPro" id="IPR050194">
    <property type="entry name" value="Glycosyltransferase_grp1"/>
</dbReference>
<gene>
    <name evidence="2" type="ORF">SAMN06296065_104153</name>
</gene>
<evidence type="ECO:0000313" key="3">
    <source>
        <dbReference type="Proteomes" id="UP001157910"/>
    </source>
</evidence>
<protein>
    <submittedName>
        <fullName evidence="2">PEP-CTERM/exosortase A-associated glycosyltransferase, Daro_2409 family</fullName>
    </submittedName>
</protein>